<dbReference type="RefSeq" id="WP_115079564.1">
    <property type="nucleotide sequence ID" value="NZ_CP022313.1"/>
</dbReference>
<evidence type="ECO:0000313" key="3">
    <source>
        <dbReference type="Proteomes" id="UP000254535"/>
    </source>
</evidence>
<dbReference type="AlphaFoldDB" id="A0A345V476"/>
<proteinExistence type="predicted"/>
<dbReference type="EMBL" id="CP022313">
    <property type="protein sequence ID" value="AXJ07528.1"/>
    <property type="molecule type" value="Genomic_DNA"/>
</dbReference>
<name>A0A345V476_PSEFL</name>
<evidence type="ECO:0000313" key="2">
    <source>
        <dbReference type="EMBL" id="AXJ07528.1"/>
    </source>
</evidence>
<sequence length="244" mass="27384">MKLHILSDLHCEFADFVPPVVDCDVVVLAGDIHVKSRGARWASLTFSTPVIYAMGNHEHYSGNIDRTHSKLLDAAEAHVHVLENQVLEYGDVQFLCATAWTSLAATGDPVAASWCARNSLNDFRAIRVGEQYRRLRPDDLIARNRETKEWLEGQLSVPFNGKRVVVTHHPPLMKFVSDQGADPHLRAAYGNNWDGLMDFKIDLWIFGHTHEAVDEVVNGVRFVSNPRGYPTEETGFRPDLVVSV</sequence>
<dbReference type="GO" id="GO:0016787">
    <property type="term" value="F:hydrolase activity"/>
    <property type="evidence" value="ECO:0007669"/>
    <property type="project" value="InterPro"/>
</dbReference>
<dbReference type="Gene3D" id="3.60.21.10">
    <property type="match status" value="1"/>
</dbReference>
<dbReference type="PANTHER" id="PTHR37844">
    <property type="entry name" value="SER/THR PROTEIN PHOSPHATASE SUPERFAMILY (AFU_ORTHOLOGUE AFUA_1G14840)"/>
    <property type="match status" value="1"/>
</dbReference>
<reference evidence="2 3" key="1">
    <citation type="submission" date="2017-07" db="EMBL/GenBank/DDBJ databases">
        <title>Genome sequence of Pseudomonas NEP1.</title>
        <authorList>
            <person name="Nascimento F.X."/>
        </authorList>
    </citation>
    <scope>NUCLEOTIDE SEQUENCE [LARGE SCALE GENOMIC DNA]</scope>
    <source>
        <strain evidence="2 3">NEP1</strain>
    </source>
</reference>
<evidence type="ECO:0000259" key="1">
    <source>
        <dbReference type="Pfam" id="PF00149"/>
    </source>
</evidence>
<dbReference type="PANTHER" id="PTHR37844:SF2">
    <property type="entry name" value="SER_THR PROTEIN PHOSPHATASE SUPERFAMILY (AFU_ORTHOLOGUE AFUA_1G14840)"/>
    <property type="match status" value="1"/>
</dbReference>
<gene>
    <name evidence="2" type="ORF">CFN16_26365</name>
</gene>
<dbReference type="InterPro" id="IPR029052">
    <property type="entry name" value="Metallo-depent_PP-like"/>
</dbReference>
<dbReference type="SUPFAM" id="SSF56300">
    <property type="entry name" value="Metallo-dependent phosphatases"/>
    <property type="match status" value="1"/>
</dbReference>
<dbReference type="InterPro" id="IPR004843">
    <property type="entry name" value="Calcineurin-like_PHP"/>
</dbReference>
<dbReference type="Pfam" id="PF00149">
    <property type="entry name" value="Metallophos"/>
    <property type="match status" value="1"/>
</dbReference>
<organism evidence="2 3">
    <name type="scientific">Pseudomonas fluorescens</name>
    <dbReference type="NCBI Taxonomy" id="294"/>
    <lineage>
        <taxon>Bacteria</taxon>
        <taxon>Pseudomonadati</taxon>
        <taxon>Pseudomonadota</taxon>
        <taxon>Gammaproteobacteria</taxon>
        <taxon>Pseudomonadales</taxon>
        <taxon>Pseudomonadaceae</taxon>
        <taxon>Pseudomonas</taxon>
    </lineage>
</organism>
<accession>A0A345V476</accession>
<protein>
    <submittedName>
        <fullName evidence="2">Serine/threonine protein phosphatase</fullName>
    </submittedName>
</protein>
<feature type="domain" description="Calcineurin-like phosphoesterase" evidence="1">
    <location>
        <begin position="1"/>
        <end position="211"/>
    </location>
</feature>
<dbReference type="Proteomes" id="UP000254535">
    <property type="component" value="Chromosome"/>
</dbReference>